<evidence type="ECO:0000313" key="24">
    <source>
        <dbReference type="EMBL" id="QDU34166.1"/>
    </source>
</evidence>
<feature type="binding site" evidence="19">
    <location>
        <position position="470"/>
    </location>
    <ligand>
        <name>phosphoenolpyruvate</name>
        <dbReference type="ChEBI" id="CHEBI:58702"/>
    </ligand>
</feature>
<dbReference type="InterPro" id="IPR036618">
    <property type="entry name" value="PtsI_HPr-bd_sf"/>
</dbReference>
<dbReference type="InterPro" id="IPR036637">
    <property type="entry name" value="Phosphohistidine_dom_sf"/>
</dbReference>
<dbReference type="Pfam" id="PF02896">
    <property type="entry name" value="PEP-utilizers_C"/>
    <property type="match status" value="1"/>
</dbReference>
<evidence type="ECO:0000256" key="3">
    <source>
        <dbReference type="ARBA" id="ARBA00002728"/>
    </source>
</evidence>
<dbReference type="GO" id="GO:0046872">
    <property type="term" value="F:metal ion binding"/>
    <property type="evidence" value="ECO:0007669"/>
    <property type="project" value="UniProtKB-KW"/>
</dbReference>
<proteinExistence type="inferred from homology"/>
<keyword evidence="15 17" id="KW-0460">Magnesium</keyword>
<protein>
    <recommendedName>
        <fullName evidence="7 17">Phosphoenolpyruvate-protein phosphotransferase</fullName>
        <ecNumber evidence="6 17">2.7.3.9</ecNumber>
    </recommendedName>
    <alternativeName>
        <fullName evidence="16 17">Phosphotransferase system, enzyme I</fullName>
    </alternativeName>
</protein>
<dbReference type="InterPro" id="IPR008731">
    <property type="entry name" value="PTS_EIN"/>
</dbReference>
<evidence type="ECO:0000256" key="4">
    <source>
        <dbReference type="ARBA" id="ARBA00004496"/>
    </source>
</evidence>
<dbReference type="GO" id="GO:0016301">
    <property type="term" value="F:kinase activity"/>
    <property type="evidence" value="ECO:0007669"/>
    <property type="project" value="UniProtKB-KW"/>
</dbReference>
<dbReference type="AlphaFoldDB" id="A0A517YVE2"/>
<accession>A0A517YVE2</accession>
<dbReference type="PIRSF" id="PIRSF000732">
    <property type="entry name" value="PTS_enzyme_I"/>
    <property type="match status" value="1"/>
</dbReference>
<evidence type="ECO:0000256" key="19">
    <source>
        <dbReference type="PIRSR" id="PIRSR000732-2"/>
    </source>
</evidence>
<dbReference type="Pfam" id="PF05524">
    <property type="entry name" value="PEP-utilisers_N"/>
    <property type="match status" value="1"/>
</dbReference>
<evidence type="ECO:0000256" key="11">
    <source>
        <dbReference type="ARBA" id="ARBA00022679"/>
    </source>
</evidence>
<dbReference type="InterPro" id="IPR024692">
    <property type="entry name" value="PTS_EI"/>
</dbReference>
<comment type="similarity">
    <text evidence="5 17">Belongs to the PEP-utilizing enzyme family.</text>
</comment>
<comment type="cofactor">
    <cofactor evidence="2 17 20">
        <name>Mg(2+)</name>
        <dbReference type="ChEBI" id="CHEBI:18420"/>
    </cofactor>
</comment>
<evidence type="ECO:0000259" key="22">
    <source>
        <dbReference type="Pfam" id="PF02896"/>
    </source>
</evidence>
<keyword evidence="25" id="KW-1185">Reference proteome</keyword>
<reference evidence="24 25" key="1">
    <citation type="submission" date="2019-02" db="EMBL/GenBank/DDBJ databases">
        <title>Deep-cultivation of Planctomycetes and their phenomic and genomic characterization uncovers novel biology.</title>
        <authorList>
            <person name="Wiegand S."/>
            <person name="Jogler M."/>
            <person name="Boedeker C."/>
            <person name="Pinto D."/>
            <person name="Vollmers J."/>
            <person name="Rivas-Marin E."/>
            <person name="Kohn T."/>
            <person name="Peeters S.H."/>
            <person name="Heuer A."/>
            <person name="Rast P."/>
            <person name="Oberbeckmann S."/>
            <person name="Bunk B."/>
            <person name="Jeske O."/>
            <person name="Meyerdierks A."/>
            <person name="Storesund J.E."/>
            <person name="Kallscheuer N."/>
            <person name="Luecker S."/>
            <person name="Lage O.M."/>
            <person name="Pohl T."/>
            <person name="Merkel B.J."/>
            <person name="Hornburger P."/>
            <person name="Mueller R.-W."/>
            <person name="Bruemmer F."/>
            <person name="Labrenz M."/>
            <person name="Spormann A.M."/>
            <person name="Op den Camp H."/>
            <person name="Overmann J."/>
            <person name="Amann R."/>
            <person name="Jetten M.S.M."/>
            <person name="Mascher T."/>
            <person name="Medema M.H."/>
            <person name="Devos D.P."/>
            <person name="Kaster A.-K."/>
            <person name="Ovreas L."/>
            <person name="Rohde M."/>
            <person name="Galperin M.Y."/>
            <person name="Jogler C."/>
        </authorList>
    </citation>
    <scope>NUCLEOTIDE SEQUENCE [LARGE SCALE GENOMIC DNA]</scope>
    <source>
        <strain evidence="24 25">KS4</strain>
    </source>
</reference>
<comment type="subcellular location">
    <subcellularLocation>
        <location evidence="4 17">Cytoplasm</location>
    </subcellularLocation>
</comment>
<dbReference type="GO" id="GO:0008965">
    <property type="term" value="F:phosphoenolpyruvate-protein phosphotransferase activity"/>
    <property type="evidence" value="ECO:0007669"/>
    <property type="project" value="UniProtKB-EC"/>
</dbReference>
<comment type="catalytic activity">
    <reaction evidence="1 17">
        <text>L-histidyl-[protein] + phosphoenolpyruvate = N(pros)-phospho-L-histidyl-[protein] + pyruvate</text>
        <dbReference type="Rhea" id="RHEA:23880"/>
        <dbReference type="Rhea" id="RHEA-COMP:9745"/>
        <dbReference type="Rhea" id="RHEA-COMP:9746"/>
        <dbReference type="ChEBI" id="CHEBI:15361"/>
        <dbReference type="ChEBI" id="CHEBI:29979"/>
        <dbReference type="ChEBI" id="CHEBI:58702"/>
        <dbReference type="ChEBI" id="CHEBI:64837"/>
        <dbReference type="EC" id="2.7.3.9"/>
    </reaction>
</comment>
<evidence type="ECO:0000256" key="16">
    <source>
        <dbReference type="ARBA" id="ARBA00033235"/>
    </source>
</evidence>
<dbReference type="InterPro" id="IPR050499">
    <property type="entry name" value="PEP-utilizing_PTS_enzyme"/>
</dbReference>
<dbReference type="EMBL" id="CP036425">
    <property type="protein sequence ID" value="QDU34166.1"/>
    <property type="molecule type" value="Genomic_DNA"/>
</dbReference>
<feature type="active site" description="Tele-phosphohistidine intermediate" evidence="18">
    <location>
        <position position="191"/>
    </location>
</feature>
<dbReference type="Proteomes" id="UP000317369">
    <property type="component" value="Chromosome"/>
</dbReference>
<evidence type="ECO:0000256" key="2">
    <source>
        <dbReference type="ARBA" id="ARBA00001946"/>
    </source>
</evidence>
<evidence type="ECO:0000256" key="1">
    <source>
        <dbReference type="ARBA" id="ARBA00000683"/>
    </source>
</evidence>
<dbReference type="InterPro" id="IPR006318">
    <property type="entry name" value="PTS_EI-like"/>
</dbReference>
<dbReference type="GO" id="GO:0009401">
    <property type="term" value="P:phosphoenolpyruvate-dependent sugar phosphotransferase system"/>
    <property type="evidence" value="ECO:0007669"/>
    <property type="project" value="UniProtKB-KW"/>
</dbReference>
<evidence type="ECO:0000256" key="13">
    <source>
        <dbReference type="ARBA" id="ARBA00022723"/>
    </source>
</evidence>
<evidence type="ECO:0000259" key="21">
    <source>
        <dbReference type="Pfam" id="PF00391"/>
    </source>
</evidence>
<feature type="binding site" evidence="20">
    <location>
        <position position="460"/>
    </location>
    <ligand>
        <name>Mg(2+)</name>
        <dbReference type="ChEBI" id="CHEBI:18420"/>
    </ligand>
</feature>
<evidence type="ECO:0000256" key="9">
    <source>
        <dbReference type="ARBA" id="ARBA00022490"/>
    </source>
</evidence>
<evidence type="ECO:0000256" key="20">
    <source>
        <dbReference type="PIRSR" id="PIRSR000732-3"/>
    </source>
</evidence>
<gene>
    <name evidence="24" type="primary">ptsI</name>
    <name evidence="24" type="ORF">KS4_22280</name>
</gene>
<evidence type="ECO:0000256" key="18">
    <source>
        <dbReference type="PIRSR" id="PIRSR000732-1"/>
    </source>
</evidence>
<dbReference type="PANTHER" id="PTHR46244">
    <property type="entry name" value="PHOSPHOENOLPYRUVATE-PROTEIN PHOSPHOTRANSFERASE"/>
    <property type="match status" value="1"/>
</dbReference>
<keyword evidence="11 17" id="KW-0808">Transferase</keyword>
<dbReference type="PRINTS" id="PR01736">
    <property type="entry name" value="PHPHTRNFRASE"/>
</dbReference>
<dbReference type="KEGG" id="pcor:KS4_22280"/>
<evidence type="ECO:0000256" key="12">
    <source>
        <dbReference type="ARBA" id="ARBA00022683"/>
    </source>
</evidence>
<name>A0A517YVE2_9BACT</name>
<dbReference type="SUPFAM" id="SSF52009">
    <property type="entry name" value="Phosphohistidine domain"/>
    <property type="match status" value="1"/>
</dbReference>
<dbReference type="PANTHER" id="PTHR46244:SF3">
    <property type="entry name" value="PHOSPHOENOLPYRUVATE-PROTEIN PHOSPHOTRANSFERASE"/>
    <property type="match status" value="1"/>
</dbReference>
<evidence type="ECO:0000256" key="6">
    <source>
        <dbReference type="ARBA" id="ARBA00012232"/>
    </source>
</evidence>
<feature type="binding site" evidence="19">
    <location>
        <position position="334"/>
    </location>
    <ligand>
        <name>phosphoenolpyruvate</name>
        <dbReference type="ChEBI" id="CHEBI:58702"/>
    </ligand>
</feature>
<keyword evidence="9 17" id="KW-0963">Cytoplasm</keyword>
<keyword evidence="12 17" id="KW-0598">Phosphotransferase system</keyword>
<keyword evidence="8 17" id="KW-0813">Transport</keyword>
<keyword evidence="24" id="KW-0670">Pyruvate</keyword>
<dbReference type="InterPro" id="IPR040442">
    <property type="entry name" value="Pyrv_kinase-like_dom_sf"/>
</dbReference>
<dbReference type="Gene3D" id="1.10.274.10">
    <property type="entry name" value="PtsI, HPr-binding domain"/>
    <property type="match status" value="1"/>
</dbReference>
<evidence type="ECO:0000256" key="8">
    <source>
        <dbReference type="ARBA" id="ARBA00022448"/>
    </source>
</evidence>
<feature type="domain" description="PEP-utilising enzyme C-terminal" evidence="22">
    <location>
        <begin position="256"/>
        <end position="545"/>
    </location>
</feature>
<dbReference type="Pfam" id="PF00391">
    <property type="entry name" value="PEP-utilizers"/>
    <property type="match status" value="1"/>
</dbReference>
<evidence type="ECO:0000256" key="5">
    <source>
        <dbReference type="ARBA" id="ARBA00007837"/>
    </source>
</evidence>
<feature type="active site" description="Proton donor" evidence="18">
    <location>
        <position position="507"/>
    </location>
</feature>
<evidence type="ECO:0000256" key="17">
    <source>
        <dbReference type="PIRNR" id="PIRNR000732"/>
    </source>
</evidence>
<dbReference type="InterPro" id="IPR000121">
    <property type="entry name" value="PEP_util_C"/>
</dbReference>
<dbReference type="Gene3D" id="3.50.30.10">
    <property type="entry name" value="Phosphohistidine domain"/>
    <property type="match status" value="1"/>
</dbReference>
<dbReference type="InterPro" id="IPR015813">
    <property type="entry name" value="Pyrv/PenolPyrv_kinase-like_dom"/>
</dbReference>
<keyword evidence="14 17" id="KW-0418">Kinase</keyword>
<dbReference type="SUPFAM" id="SSF47831">
    <property type="entry name" value="Enzyme I of the PEP:sugar phosphotransferase system HPr-binding (sub)domain"/>
    <property type="match status" value="1"/>
</dbReference>
<feature type="domain" description="PEP-utilising enzyme mobile" evidence="21">
    <location>
        <begin position="158"/>
        <end position="227"/>
    </location>
</feature>
<feature type="binding site" evidence="19">
    <location>
        <position position="298"/>
    </location>
    <ligand>
        <name>phosphoenolpyruvate</name>
        <dbReference type="ChEBI" id="CHEBI:58702"/>
    </ligand>
</feature>
<feature type="domain" description="Phosphotransferase system enzyme I N-terminal" evidence="23">
    <location>
        <begin position="5"/>
        <end position="126"/>
    </location>
</feature>
<dbReference type="InterPro" id="IPR023151">
    <property type="entry name" value="PEP_util_CS"/>
</dbReference>
<dbReference type="InterPro" id="IPR008279">
    <property type="entry name" value="PEP-util_enz_mobile_dom"/>
</dbReference>
<sequence length="589" mass="64593">MQIKRGIPVSPGVAIFTAFVLDAEDQPVPRRLISLGKVDDEIVRLQKAVGDSISEIEGLREQTASTLGEELSKIFSFHVGVLADQALIKQIEQTITTTRVSAEYAVYVTLRKLASTFAAHDSQLVRKTVTDVRDLERRILKHLIGSNREELKNLRGAAIVVAHDLTPSQTVTLDKKKIKALVTDAGGRTSHTAILAHALGIPAIVGLEDITADVSTGDTIVVDGNRGLVVIEPDAAKLMEYRAEAKKMAQQAKILRELHDKPAVTKDGTEIGLQANIEFPEEIHHALSNGAVGIGLYRTEFLYLAAESVPTEQQQYETYVQAIQGLEGRPLTIRTLDLGADKVVEDLTPSSLWNERNPFLGCRSIRLCLQNLPLFKTQLRAILRASVEGPVKIMFPLISNVMELRQAKMILSDVKEDLEDQGIGYREDIPVGMMIEVPSAALQALTFAHEVDFFSIGTNDLIQYTVAVDRGNERIASLYSAAHPAVITLIKEVIRAAQRAKIDVSLCGEMASDPEFTMLLIGLGLRNFSITPPALPEIKQLIRSVSVDQCRRVARKVSGFDSNREVLNYLKGEAGKIMPEVVGGRSIGY</sequence>
<evidence type="ECO:0000259" key="23">
    <source>
        <dbReference type="Pfam" id="PF05524"/>
    </source>
</evidence>
<evidence type="ECO:0000256" key="15">
    <source>
        <dbReference type="ARBA" id="ARBA00022842"/>
    </source>
</evidence>
<evidence type="ECO:0000256" key="10">
    <source>
        <dbReference type="ARBA" id="ARBA00022597"/>
    </source>
</evidence>
<evidence type="ECO:0000313" key="25">
    <source>
        <dbReference type="Proteomes" id="UP000317369"/>
    </source>
</evidence>
<dbReference type="NCBIfam" id="TIGR01417">
    <property type="entry name" value="PTS_I_fam"/>
    <property type="match status" value="1"/>
</dbReference>
<organism evidence="24 25">
    <name type="scientific">Poriferisphaera corsica</name>
    <dbReference type="NCBI Taxonomy" id="2528020"/>
    <lineage>
        <taxon>Bacteria</taxon>
        <taxon>Pseudomonadati</taxon>
        <taxon>Planctomycetota</taxon>
        <taxon>Phycisphaerae</taxon>
        <taxon>Phycisphaerales</taxon>
        <taxon>Phycisphaeraceae</taxon>
        <taxon>Poriferisphaera</taxon>
    </lineage>
</organism>
<feature type="binding site" evidence="20">
    <location>
        <position position="436"/>
    </location>
    <ligand>
        <name>Mg(2+)</name>
        <dbReference type="ChEBI" id="CHEBI:18420"/>
    </ligand>
</feature>
<keyword evidence="10 17" id="KW-0762">Sugar transport</keyword>
<keyword evidence="13 17" id="KW-0479">Metal-binding</keyword>
<dbReference type="PROSITE" id="PS00742">
    <property type="entry name" value="PEP_ENZYMES_2"/>
    <property type="match status" value="1"/>
</dbReference>
<evidence type="ECO:0000256" key="7">
    <source>
        <dbReference type="ARBA" id="ARBA00016544"/>
    </source>
</evidence>
<comment type="function">
    <text evidence="3 17">General (non sugar-specific) component of the phosphoenolpyruvate-dependent sugar phosphotransferase system (sugar PTS). This major carbohydrate active-transport system catalyzes the phosphorylation of incoming sugar substrates concomitantly with their translocation across the cell membrane. Enzyme I transfers the phosphoryl group from phosphoenolpyruvate (PEP) to the phosphoryl carrier protein (HPr).</text>
</comment>
<dbReference type="GO" id="GO:0005737">
    <property type="term" value="C:cytoplasm"/>
    <property type="evidence" value="ECO:0007669"/>
    <property type="project" value="UniProtKB-SubCell"/>
</dbReference>
<dbReference type="EC" id="2.7.3.9" evidence="6 17"/>
<dbReference type="SUPFAM" id="SSF51621">
    <property type="entry name" value="Phosphoenolpyruvate/pyruvate domain"/>
    <property type="match status" value="1"/>
</dbReference>
<dbReference type="Gene3D" id="3.20.20.60">
    <property type="entry name" value="Phosphoenolpyruvate-binding domains"/>
    <property type="match status" value="1"/>
</dbReference>
<feature type="binding site" evidence="19">
    <location>
        <begin position="459"/>
        <end position="460"/>
    </location>
    <ligand>
        <name>phosphoenolpyruvate</name>
        <dbReference type="ChEBI" id="CHEBI:58702"/>
    </ligand>
</feature>
<evidence type="ECO:0000256" key="14">
    <source>
        <dbReference type="ARBA" id="ARBA00022777"/>
    </source>
</evidence>